<dbReference type="OrthoDB" id="9808093at2"/>
<dbReference type="GO" id="GO:0051604">
    <property type="term" value="P:protein maturation"/>
    <property type="evidence" value="ECO:0007669"/>
    <property type="project" value="TreeGrafter"/>
</dbReference>
<dbReference type="Gene3D" id="3.30.420.40">
    <property type="match status" value="1"/>
</dbReference>
<evidence type="ECO:0000256" key="6">
    <source>
        <dbReference type="ARBA" id="ARBA00022833"/>
    </source>
</evidence>
<evidence type="ECO:0000313" key="12">
    <source>
        <dbReference type="EMBL" id="QBZ84081.1"/>
    </source>
</evidence>
<evidence type="ECO:0000256" key="4">
    <source>
        <dbReference type="ARBA" id="ARBA00022723"/>
    </source>
</evidence>
<evidence type="ECO:0000256" key="7">
    <source>
        <dbReference type="ARBA" id="ARBA00048220"/>
    </source>
</evidence>
<comment type="function">
    <text evidence="8">Involved in the maturation of [NiFe] hydrogenases. Along with HypE, it catalyzes the synthesis of the CN ligands of the active site iron of [NiFe]-hydrogenases. HypF functions as a carbamoyl transferase using carbamoylphosphate as a substrate and transferring the carboxamido moiety in an ATP-dependent reaction to the thiolate of the C-terminal cysteine of HypE yielding a protein-S-carboxamide.</text>
</comment>
<evidence type="ECO:0000256" key="2">
    <source>
        <dbReference type="ARBA" id="ARBA00008097"/>
    </source>
</evidence>
<comment type="similarity">
    <text evidence="2 8">Belongs to the carbamoyltransferase HypF family.</text>
</comment>
<dbReference type="Gene3D" id="3.30.110.120">
    <property type="match status" value="1"/>
</dbReference>
<comment type="pathway">
    <text evidence="1 8">Protein modification; [NiFe] hydrogenase maturation.</text>
</comment>
<evidence type="ECO:0000256" key="3">
    <source>
        <dbReference type="ARBA" id="ARBA00022598"/>
    </source>
</evidence>
<dbReference type="InterPro" id="IPR051060">
    <property type="entry name" value="Carbamoyltrans_HypF-like"/>
</dbReference>
<dbReference type="InterPro" id="IPR006070">
    <property type="entry name" value="Sua5-like_dom"/>
</dbReference>
<dbReference type="GO" id="GO:0003998">
    <property type="term" value="F:acylphosphatase activity"/>
    <property type="evidence" value="ECO:0007669"/>
    <property type="project" value="UniProtKB-EC"/>
</dbReference>
<dbReference type="Pfam" id="PF01300">
    <property type="entry name" value="Sua5_yciO_yrdC"/>
    <property type="match status" value="1"/>
</dbReference>
<dbReference type="SUPFAM" id="SSF55821">
    <property type="entry name" value="YrdC/RibB"/>
    <property type="match status" value="1"/>
</dbReference>
<evidence type="ECO:0000256" key="1">
    <source>
        <dbReference type="ARBA" id="ARBA00004711"/>
    </source>
</evidence>
<dbReference type="Pfam" id="PF00708">
    <property type="entry name" value="Acylphosphatase"/>
    <property type="match status" value="1"/>
</dbReference>
<dbReference type="Pfam" id="PF07503">
    <property type="entry name" value="zf-HYPF"/>
    <property type="match status" value="2"/>
</dbReference>
<dbReference type="Gene3D" id="3.90.870.50">
    <property type="match status" value="1"/>
</dbReference>
<dbReference type="InterPro" id="IPR011125">
    <property type="entry name" value="Znf_HypF"/>
</dbReference>
<keyword evidence="4" id="KW-0479">Metal-binding</keyword>
<keyword evidence="5" id="KW-0863">Zinc-finger</keyword>
<dbReference type="SUPFAM" id="SSF54975">
    <property type="entry name" value="Acylphosphatase/BLUF domain-like"/>
    <property type="match status" value="1"/>
</dbReference>
<evidence type="ECO:0000256" key="8">
    <source>
        <dbReference type="PIRNR" id="PIRNR006256"/>
    </source>
</evidence>
<feature type="active site" evidence="9">
    <location>
        <position position="59"/>
    </location>
</feature>
<feature type="active site" evidence="9">
    <location>
        <position position="41"/>
    </location>
</feature>
<dbReference type="UniPathway" id="UPA00335"/>
<dbReference type="PROSITE" id="PS51163">
    <property type="entry name" value="YRDC"/>
    <property type="match status" value="1"/>
</dbReference>
<reference evidence="12 13" key="1">
    <citation type="submission" date="2018-08" db="EMBL/GenBank/DDBJ databases">
        <title>Horizontal acquisition of hydrogen conversion ability and other habitat adaptations in Hydrogenovibrio crunogenus strains.</title>
        <authorList>
            <person name="Gonnella G."/>
            <person name="Adam N."/>
            <person name="Perner M."/>
        </authorList>
    </citation>
    <scope>NUCLEOTIDE SEQUENCE [LARGE SCALE GENOMIC DNA]</scope>
    <source>
        <strain evidence="12 13">SP-41</strain>
    </source>
</reference>
<dbReference type="Gene3D" id="3.30.420.360">
    <property type="match status" value="1"/>
</dbReference>
<dbReference type="GO" id="GO:0016874">
    <property type="term" value="F:ligase activity"/>
    <property type="evidence" value="ECO:0007669"/>
    <property type="project" value="UniProtKB-UniRule"/>
</dbReference>
<feature type="domain" description="Acylphosphatase-like" evidence="10">
    <location>
        <begin position="26"/>
        <end position="119"/>
    </location>
</feature>
<dbReference type="RefSeq" id="WP_135796646.1">
    <property type="nucleotide sequence ID" value="NZ_CP032096.1"/>
</dbReference>
<dbReference type="InterPro" id="IPR017945">
    <property type="entry name" value="DHBP_synth_RibB-like_a/b_dom"/>
</dbReference>
<dbReference type="NCBIfam" id="TIGR00143">
    <property type="entry name" value="hypF"/>
    <property type="match status" value="1"/>
</dbReference>
<evidence type="ECO:0000256" key="9">
    <source>
        <dbReference type="PROSITE-ProRule" id="PRU00520"/>
    </source>
</evidence>
<dbReference type="AlphaFoldDB" id="A0A4P7P1S9"/>
<evidence type="ECO:0000259" key="11">
    <source>
        <dbReference type="PROSITE" id="PS51163"/>
    </source>
</evidence>
<dbReference type="GO" id="GO:0016743">
    <property type="term" value="F:carboxyl- or carbamoyltransferase activity"/>
    <property type="evidence" value="ECO:0007669"/>
    <property type="project" value="UniProtKB-UniRule"/>
</dbReference>
<evidence type="ECO:0000313" key="13">
    <source>
        <dbReference type="Proteomes" id="UP000296201"/>
    </source>
</evidence>
<dbReference type="InterPro" id="IPR055128">
    <property type="entry name" value="HypF_C_2"/>
</dbReference>
<sequence length="793" mass="88250">MRLSNSLAKSQPVPKGNGLTFEETIQLRLHLFGRVQGVGFRPFIFQLAQLLGLRGSVANDTQGVEVWLQGTPQAIQQFQQCLTSQKPDFFPKQAVIDGIESHSVPLAEQKRFENFSIIASSSENQESQAIQISPDLAVCDHCLQEFHDPTNRRYHDPFINCSDCGPRYSILSHSPYDRPHSSMQAYTMCAACAAEYQNPNSRRFHTQGICCPDCGPRITLFDALRHPLAEGATAIQQAAQCLKTAGLVAFKGVGGFHLLCNATDSNAVATLRQRKRRATKPFAVLCSNLEMAQQIAHLSSHEIELLTSEVKPIVLVEKRTDSDLCEEVASNIHRLGVFLAYTPLHHLLFQLIDFPLVATSANLSGEPILYEASDVFEKLCQPNHSLVEAVLDFDREIVNPCDDSIVQSINGKSMVLRLGRGLAPYYQPLSHQAESPKKTALAVGAQQKSAVACDDGKRVMLSPYLGELGSLAAFQRFQYTLQSFLTLHHLTPNQVMSDIHPDYASSQWAAEYAQQNALPYVTVQHHYAHALACMVEHQLESPVLAFCWDGTGLGDDLSSWGGEVLLADKTGYERVLHVKPFKLLGGDQASRQPRRVALGLLFDFYSLETVLTLDVPTIDAFSQTEIEQLYSLYQRNLNSPFSSSMGRVFDAIASLCGIVQTLDYEGQSGLWMEPFYDNSITEAYDCRIKQNQIDFEPMIQQLIMDHQQGVAISTRVSRFLNALVNVIDDVAHQFKELPVIVTGGVFQNKTLMALLERRFVDKARPFYFQQHTPLNDGSIALGQLLAKRKASNL</sequence>
<dbReference type="Pfam" id="PF22521">
    <property type="entry name" value="HypF_C_2"/>
    <property type="match status" value="1"/>
</dbReference>
<dbReference type="InterPro" id="IPR041440">
    <property type="entry name" value="HypF_C"/>
</dbReference>
<dbReference type="PIRSF" id="PIRSF006256">
    <property type="entry name" value="CMPcnvr_hdrg_mat"/>
    <property type="match status" value="1"/>
</dbReference>
<dbReference type="PANTHER" id="PTHR42959">
    <property type="entry name" value="CARBAMOYLTRANSFERASE"/>
    <property type="match status" value="1"/>
</dbReference>
<dbReference type="EMBL" id="CP032096">
    <property type="protein sequence ID" value="QBZ84081.1"/>
    <property type="molecule type" value="Genomic_DNA"/>
</dbReference>
<dbReference type="InterPro" id="IPR004421">
    <property type="entry name" value="Carbamoyltransferase_HypF"/>
</dbReference>
<dbReference type="InterPro" id="IPR036046">
    <property type="entry name" value="Acylphosphatase-like_dom_sf"/>
</dbReference>
<keyword evidence="6" id="KW-0862">Zinc</keyword>
<protein>
    <recommendedName>
        <fullName evidence="8">Carbamoyltransferase HypF</fullName>
        <ecNumber evidence="8">6.2.-.-</ecNumber>
    </recommendedName>
</protein>
<dbReference type="GO" id="GO:0003725">
    <property type="term" value="F:double-stranded RNA binding"/>
    <property type="evidence" value="ECO:0007669"/>
    <property type="project" value="InterPro"/>
</dbReference>
<keyword evidence="9" id="KW-0378">Hydrolase</keyword>
<dbReference type="InterPro" id="IPR017968">
    <property type="entry name" value="Acylphosphatase_CS"/>
</dbReference>
<keyword evidence="3" id="KW-0436">Ligase</keyword>
<name>A0A4P7P1S9_9GAMM</name>
<comment type="catalytic activity">
    <reaction evidence="7 8">
        <text>C-terminal L-cysteinyl-[HypE protein] + carbamoyl phosphate + ATP + H2O = C-terminal S-carboxamide-L-cysteinyl-[HypE protein] + AMP + phosphate + diphosphate + H(+)</text>
        <dbReference type="Rhea" id="RHEA:55636"/>
        <dbReference type="Rhea" id="RHEA-COMP:14247"/>
        <dbReference type="Rhea" id="RHEA-COMP:14392"/>
        <dbReference type="ChEBI" id="CHEBI:15377"/>
        <dbReference type="ChEBI" id="CHEBI:15378"/>
        <dbReference type="ChEBI" id="CHEBI:30616"/>
        <dbReference type="ChEBI" id="CHEBI:33019"/>
        <dbReference type="ChEBI" id="CHEBI:43474"/>
        <dbReference type="ChEBI" id="CHEBI:58228"/>
        <dbReference type="ChEBI" id="CHEBI:76913"/>
        <dbReference type="ChEBI" id="CHEBI:139126"/>
        <dbReference type="ChEBI" id="CHEBI:456215"/>
    </reaction>
</comment>
<dbReference type="EC" id="6.2.-.-" evidence="8"/>
<dbReference type="Proteomes" id="UP000296201">
    <property type="component" value="Chromosome"/>
</dbReference>
<organism evidence="12 13">
    <name type="scientific">Hydrogenovibrio crunogenus</name>
    <dbReference type="NCBI Taxonomy" id="39765"/>
    <lineage>
        <taxon>Bacteria</taxon>
        <taxon>Pseudomonadati</taxon>
        <taxon>Pseudomonadota</taxon>
        <taxon>Gammaproteobacteria</taxon>
        <taxon>Thiotrichales</taxon>
        <taxon>Piscirickettsiaceae</taxon>
        <taxon>Hydrogenovibrio</taxon>
    </lineage>
</organism>
<dbReference type="GO" id="GO:0008270">
    <property type="term" value="F:zinc ion binding"/>
    <property type="evidence" value="ECO:0007669"/>
    <property type="project" value="UniProtKB-KW"/>
</dbReference>
<comment type="catalytic activity">
    <reaction evidence="9">
        <text>an acyl phosphate + H2O = a carboxylate + phosphate + H(+)</text>
        <dbReference type="Rhea" id="RHEA:14965"/>
        <dbReference type="ChEBI" id="CHEBI:15377"/>
        <dbReference type="ChEBI" id="CHEBI:15378"/>
        <dbReference type="ChEBI" id="CHEBI:29067"/>
        <dbReference type="ChEBI" id="CHEBI:43474"/>
        <dbReference type="ChEBI" id="CHEBI:59918"/>
        <dbReference type="EC" id="3.6.1.7"/>
    </reaction>
</comment>
<proteinExistence type="inferred from homology"/>
<evidence type="ECO:0000256" key="5">
    <source>
        <dbReference type="ARBA" id="ARBA00022771"/>
    </source>
</evidence>
<dbReference type="PROSITE" id="PS51160">
    <property type="entry name" value="ACYLPHOSPHATASE_3"/>
    <property type="match status" value="1"/>
</dbReference>
<accession>A0A4P7P1S9</accession>
<gene>
    <name evidence="12" type="primary">hypF_2</name>
    <name evidence="12" type="ORF">GHNINEIG_02156</name>
</gene>
<dbReference type="PANTHER" id="PTHR42959:SF1">
    <property type="entry name" value="CARBAMOYLTRANSFERASE HYPF"/>
    <property type="match status" value="1"/>
</dbReference>
<dbReference type="InterPro" id="IPR001792">
    <property type="entry name" value="Acylphosphatase-like_dom"/>
</dbReference>
<dbReference type="Pfam" id="PF17788">
    <property type="entry name" value="HypF_C"/>
    <property type="match status" value="1"/>
</dbReference>
<dbReference type="PROSITE" id="PS00150">
    <property type="entry name" value="ACYLPHOSPHATASE_1"/>
    <property type="match status" value="1"/>
</dbReference>
<feature type="domain" description="YrdC-like" evidence="11">
    <location>
        <begin position="232"/>
        <end position="421"/>
    </location>
</feature>
<evidence type="ECO:0000259" key="10">
    <source>
        <dbReference type="PROSITE" id="PS51160"/>
    </source>
</evidence>
<keyword evidence="13" id="KW-1185">Reference proteome</keyword>
<keyword evidence="12" id="KW-0808">Transferase</keyword>